<reference evidence="2 3" key="1">
    <citation type="journal article" date="2011" name="Genome Biol.">
        <title>Comparative genome sequence analysis underscores mycoparasitism as the ancestral life style of Trichoderma.</title>
        <authorList>
            <person name="Kubicek C.P."/>
            <person name="Herrera-Estrella A."/>
            <person name="Seidl-Seiboth V."/>
            <person name="Martinez D.A."/>
            <person name="Druzhinina I.S."/>
            <person name="Thon M."/>
            <person name="Zeilinger S."/>
            <person name="Casas-Flores S."/>
            <person name="Horwitz B.A."/>
            <person name="Mukherjee P.K."/>
            <person name="Mukherjee M."/>
            <person name="Kredics L."/>
            <person name="Alcaraz L.D."/>
            <person name="Aerts A."/>
            <person name="Antal Z."/>
            <person name="Atanasova L."/>
            <person name="Cervantes-Badillo M.G."/>
            <person name="Challacombe J."/>
            <person name="Chertkov O."/>
            <person name="McCluskey K."/>
            <person name="Coulpier F."/>
            <person name="Deshpande N."/>
            <person name="von Doehren H."/>
            <person name="Ebbole D.J."/>
            <person name="Esquivel-Naranjo E.U."/>
            <person name="Fekete E."/>
            <person name="Flipphi M."/>
            <person name="Glaser F."/>
            <person name="Gomez-Rodriguez E.Y."/>
            <person name="Gruber S."/>
            <person name="Han C."/>
            <person name="Henrissat B."/>
            <person name="Hermosa R."/>
            <person name="Hernandez-Onate M."/>
            <person name="Karaffa L."/>
            <person name="Kosti I."/>
            <person name="Le Crom S."/>
            <person name="Lindquist E."/>
            <person name="Lucas S."/>
            <person name="Luebeck M."/>
            <person name="Luebeck P.S."/>
            <person name="Margeot A."/>
            <person name="Metz B."/>
            <person name="Misra M."/>
            <person name="Nevalainen H."/>
            <person name="Omann M."/>
            <person name="Packer N."/>
            <person name="Perrone G."/>
            <person name="Uresti-Rivera E.E."/>
            <person name="Salamov A."/>
            <person name="Schmoll M."/>
            <person name="Seiboth B."/>
            <person name="Shapiro H."/>
            <person name="Sukno S."/>
            <person name="Tamayo-Ramos J.A."/>
            <person name="Tisch D."/>
            <person name="Wiest A."/>
            <person name="Wilkinson H.H."/>
            <person name="Zhang M."/>
            <person name="Coutinho P.M."/>
            <person name="Kenerley C.M."/>
            <person name="Monte E."/>
            <person name="Baker S.E."/>
            <person name="Grigoriev I.V."/>
        </authorList>
    </citation>
    <scope>NUCLEOTIDE SEQUENCE [LARGE SCALE GENOMIC DNA]</scope>
    <source>
        <strain evidence="3">ATCC 20476 / IMI 206040</strain>
    </source>
</reference>
<dbReference type="OrthoDB" id="4882315at2759"/>
<dbReference type="GeneID" id="25779551"/>
<dbReference type="KEGG" id="tatv:25779551"/>
<comment type="caution">
    <text evidence="2">The sequence shown here is derived from an EMBL/GenBank/DDBJ whole genome shotgun (WGS) entry which is preliminary data.</text>
</comment>
<keyword evidence="3" id="KW-1185">Reference proteome</keyword>
<dbReference type="eggNOG" id="ENOG502RKZR">
    <property type="taxonomic scope" value="Eukaryota"/>
</dbReference>
<organism evidence="2 3">
    <name type="scientific">Hypocrea atroviridis (strain ATCC 20476 / IMI 206040)</name>
    <name type="common">Trichoderma atroviride</name>
    <dbReference type="NCBI Taxonomy" id="452589"/>
    <lineage>
        <taxon>Eukaryota</taxon>
        <taxon>Fungi</taxon>
        <taxon>Dikarya</taxon>
        <taxon>Ascomycota</taxon>
        <taxon>Pezizomycotina</taxon>
        <taxon>Sordariomycetes</taxon>
        <taxon>Hypocreomycetidae</taxon>
        <taxon>Hypocreales</taxon>
        <taxon>Hypocreaceae</taxon>
        <taxon>Trichoderma</taxon>
    </lineage>
</organism>
<dbReference type="EMBL" id="ABDG02000020">
    <property type="protein sequence ID" value="EHK47842.1"/>
    <property type="molecule type" value="Genomic_DNA"/>
</dbReference>
<dbReference type="Proteomes" id="UP000005426">
    <property type="component" value="Unassembled WGS sequence"/>
</dbReference>
<evidence type="ECO:0000256" key="1">
    <source>
        <dbReference type="SAM" id="MobiDB-lite"/>
    </source>
</evidence>
<evidence type="ECO:0000313" key="2">
    <source>
        <dbReference type="EMBL" id="EHK47842.1"/>
    </source>
</evidence>
<feature type="compositionally biased region" description="Basic and acidic residues" evidence="1">
    <location>
        <begin position="276"/>
        <end position="287"/>
    </location>
</feature>
<dbReference type="HOGENOM" id="CLU_990607_0_0_1"/>
<name>G9NP57_HYPAI</name>
<dbReference type="OMA" id="WRIYARF"/>
<accession>G9NP57</accession>
<protein>
    <submittedName>
        <fullName evidence="2">Uncharacterized protein</fullName>
    </submittedName>
</protein>
<proteinExistence type="predicted"/>
<evidence type="ECO:0000313" key="3">
    <source>
        <dbReference type="Proteomes" id="UP000005426"/>
    </source>
</evidence>
<dbReference type="AlphaFoldDB" id="G9NP57"/>
<gene>
    <name evidence="2" type="ORF">TRIATDRAFT_282383</name>
</gene>
<sequence length="287" mass="31778">MPINHTSEWGDKLAELAVQETAAPPPAENAVNAQLTDIDGTGIATLTSNLTKVPRPYGGFALIFKHGTEYKDFEWLQFITRQLVVDDAAITGNLVMKANTTSYQLVNSAVEITDYYFASGSEPSNWSTCWKVDSTILPHPKPFFRDSYEYAISDGHKLTAIMDAPGVMAGKKPTKAEKSMYEDVPDGLVVMKDALGTSDGVSRAYFSDYLVKKVGSKWRIYARFDFSLTWDARDVDKSNFTLHSLKTTKTSSLLDCHMAALMHKTTPGKPGLASKEPWKGFRDSILQ</sequence>
<feature type="region of interest" description="Disordered" evidence="1">
    <location>
        <begin position="266"/>
        <end position="287"/>
    </location>
</feature>